<evidence type="ECO:0000313" key="2">
    <source>
        <dbReference type="WBParaSite" id="JU765_v2.g18617.t1"/>
    </source>
</evidence>
<organism evidence="1 2">
    <name type="scientific">Panagrolaimus sp. JU765</name>
    <dbReference type="NCBI Taxonomy" id="591449"/>
    <lineage>
        <taxon>Eukaryota</taxon>
        <taxon>Metazoa</taxon>
        <taxon>Ecdysozoa</taxon>
        <taxon>Nematoda</taxon>
        <taxon>Chromadorea</taxon>
        <taxon>Rhabditida</taxon>
        <taxon>Tylenchina</taxon>
        <taxon>Panagrolaimomorpha</taxon>
        <taxon>Panagrolaimoidea</taxon>
        <taxon>Panagrolaimidae</taxon>
        <taxon>Panagrolaimus</taxon>
    </lineage>
</organism>
<accession>A0AC34QR89</accession>
<dbReference type="Proteomes" id="UP000887576">
    <property type="component" value="Unplaced"/>
</dbReference>
<protein>
    <submittedName>
        <fullName evidence="2">HD domain-containing protein</fullName>
    </submittedName>
</protein>
<name>A0AC34QR89_9BILA</name>
<reference evidence="2" key="1">
    <citation type="submission" date="2022-11" db="UniProtKB">
        <authorList>
            <consortium name="WormBaseParasite"/>
        </authorList>
    </citation>
    <scope>IDENTIFICATION</scope>
</reference>
<dbReference type="WBParaSite" id="JU765_v2.g18617.t1">
    <property type="protein sequence ID" value="JU765_v2.g18617.t1"/>
    <property type="gene ID" value="JU765_v2.g18617"/>
</dbReference>
<proteinExistence type="predicted"/>
<sequence>MATNLTFDNCFVQILDLNETRLEATQKRKVKMNGEVDDDHCFKEKRAKLEEPMDDDPCQANQDQARNVWDPDDNNNYFEHSGGVYQTFLLIPMICRVIIDTPAFQRMDRIRQLGCCHFVYRQATYTRFEHSLGVADLARRVMDHLRRHYKGLIDGNDELCVIIAGLCHDMGHGPFSHTFELFVKEHRGKKFHFRHEEKSIEVFKYILNHEKNVKKWLSKYLDEKDFQFICELIDPPAFFDEEGNWNMKGRSQDKSFLYEIISNRYSGLDVDKLDYILRDSSHNVVATGVNAASIDYLIRGIRAEPYNNLRRLVCKEKLSPLMENVFLARQQLFQNVYYHKNVFPVEYELIKAFCLASKHLQVPGKDGKLITLDDCIENIEGYLSLTDDVLTVIKWSQDQHPDMIEARKCIENMERRQLHTPVAIIRRINDVDEDEVDNAVERYLAKNPDLKGKVLVKCRHYHFGLGLNRDPTTKILYDSSESKPSPKNNSPLSTYSSIFFYGKHGTTRKEAEAIYRLATTINAENHGDLARVFKVQNNPRF</sequence>
<evidence type="ECO:0000313" key="1">
    <source>
        <dbReference type="Proteomes" id="UP000887576"/>
    </source>
</evidence>